<dbReference type="AlphaFoldDB" id="A0A9E5MNE8"/>
<dbReference type="Pfam" id="PF00106">
    <property type="entry name" value="adh_short"/>
    <property type="match status" value="1"/>
</dbReference>
<dbReference type="PANTHER" id="PTHR43391:SF26">
    <property type="entry name" value="BLL7251 PROTEIN"/>
    <property type="match status" value="1"/>
</dbReference>
<dbReference type="PRINTS" id="PR00080">
    <property type="entry name" value="SDRFAMILY"/>
</dbReference>
<dbReference type="GO" id="GO:0016491">
    <property type="term" value="F:oxidoreductase activity"/>
    <property type="evidence" value="ECO:0007669"/>
    <property type="project" value="UniProtKB-KW"/>
</dbReference>
<dbReference type="PRINTS" id="PR00081">
    <property type="entry name" value="GDHRDH"/>
</dbReference>
<protein>
    <submittedName>
        <fullName evidence="4">SDR family oxidoreductase</fullName>
    </submittedName>
</protein>
<reference evidence="4" key="1">
    <citation type="submission" date="2020-03" db="EMBL/GenBank/DDBJ databases">
        <authorList>
            <person name="Guo F."/>
        </authorList>
    </citation>
    <scope>NUCLEOTIDE SEQUENCE</scope>
    <source>
        <strain evidence="4">JCM 30134</strain>
    </source>
</reference>
<dbReference type="SUPFAM" id="SSF51735">
    <property type="entry name" value="NAD(P)-binding Rossmann-fold domains"/>
    <property type="match status" value="1"/>
</dbReference>
<evidence type="ECO:0000256" key="3">
    <source>
        <dbReference type="RuleBase" id="RU000363"/>
    </source>
</evidence>
<gene>
    <name evidence="4" type="ORF">G8770_17880</name>
</gene>
<comment type="caution">
    <text evidence="4">The sequence shown here is derived from an EMBL/GenBank/DDBJ whole genome shotgun (WGS) entry which is preliminary data.</text>
</comment>
<proteinExistence type="inferred from homology"/>
<evidence type="ECO:0000313" key="5">
    <source>
        <dbReference type="Proteomes" id="UP000787472"/>
    </source>
</evidence>
<sequence>MSSLKQPDVFQQKTALIFGGGHGIGQAIALEFARRGARVAVADIDAAAAANTAATVNASAGNAVSRDEKEAQAIALQCDVTVEESMCHAVSAAETGLGDIDIVVNNVGVIVSGNPEDMPFSEWQRVIDLNLFPVIRSNDLFLPKLLKRGRGHLVNTASFSGLYPYASNRIPYAASKAAVIALSESLALYLEPKGIRVSCFCPGPVMTNVMKAMKSWSNDAVMSGPGSQFDLITAEQAAIKLADGMVAGQIFIPTHDHVRAEMQRHAESPDAFIRQKIAEIERGELGLPRRPL</sequence>
<dbReference type="InterPro" id="IPR036291">
    <property type="entry name" value="NAD(P)-bd_dom_sf"/>
</dbReference>
<comment type="similarity">
    <text evidence="1 3">Belongs to the short-chain dehydrogenases/reductases (SDR) family.</text>
</comment>
<evidence type="ECO:0000256" key="2">
    <source>
        <dbReference type="ARBA" id="ARBA00023002"/>
    </source>
</evidence>
<evidence type="ECO:0000256" key="1">
    <source>
        <dbReference type="ARBA" id="ARBA00006484"/>
    </source>
</evidence>
<dbReference type="Proteomes" id="UP000787472">
    <property type="component" value="Unassembled WGS sequence"/>
</dbReference>
<accession>A0A9E5MNE8</accession>
<keyword evidence="2" id="KW-0560">Oxidoreductase</keyword>
<dbReference type="PANTHER" id="PTHR43391">
    <property type="entry name" value="RETINOL DEHYDROGENASE-RELATED"/>
    <property type="match status" value="1"/>
</dbReference>
<dbReference type="RefSeq" id="WP_167190053.1">
    <property type="nucleotide sequence ID" value="NZ_JAAONZ010000016.1"/>
</dbReference>
<dbReference type="Gene3D" id="3.40.50.720">
    <property type="entry name" value="NAD(P)-binding Rossmann-like Domain"/>
    <property type="match status" value="1"/>
</dbReference>
<organism evidence="4 5">
    <name type="scientific">Pseudomaricurvus hydrocarbonicus</name>
    <dbReference type="NCBI Taxonomy" id="1470433"/>
    <lineage>
        <taxon>Bacteria</taxon>
        <taxon>Pseudomonadati</taxon>
        <taxon>Pseudomonadota</taxon>
        <taxon>Gammaproteobacteria</taxon>
        <taxon>Cellvibrionales</taxon>
        <taxon>Cellvibrionaceae</taxon>
        <taxon>Pseudomaricurvus</taxon>
    </lineage>
</organism>
<keyword evidence="5" id="KW-1185">Reference proteome</keyword>
<name>A0A9E5MNE8_9GAMM</name>
<dbReference type="CDD" id="cd05233">
    <property type="entry name" value="SDR_c"/>
    <property type="match status" value="1"/>
</dbReference>
<dbReference type="InterPro" id="IPR002347">
    <property type="entry name" value="SDR_fam"/>
</dbReference>
<evidence type="ECO:0000313" key="4">
    <source>
        <dbReference type="EMBL" id="NHO67418.1"/>
    </source>
</evidence>
<dbReference type="EMBL" id="JAAONZ010000016">
    <property type="protein sequence ID" value="NHO67418.1"/>
    <property type="molecule type" value="Genomic_DNA"/>
</dbReference>